<keyword evidence="1" id="KW-1133">Transmembrane helix</keyword>
<accession>A0ABQ9J7C3</accession>
<feature type="transmembrane region" description="Helical" evidence="1">
    <location>
        <begin position="135"/>
        <end position="155"/>
    </location>
</feature>
<dbReference type="EMBL" id="JAPWTJ010001091">
    <property type="protein sequence ID" value="KAJ8973875.1"/>
    <property type="molecule type" value="Genomic_DNA"/>
</dbReference>
<keyword evidence="1" id="KW-0472">Membrane</keyword>
<keyword evidence="3" id="KW-1185">Reference proteome</keyword>
<proteinExistence type="predicted"/>
<evidence type="ECO:0000313" key="2">
    <source>
        <dbReference type="EMBL" id="KAJ8973875.1"/>
    </source>
</evidence>
<dbReference type="Proteomes" id="UP001162164">
    <property type="component" value="Unassembled WGS sequence"/>
</dbReference>
<comment type="caution">
    <text evidence="2">The sequence shown here is derived from an EMBL/GenBank/DDBJ whole genome shotgun (WGS) entry which is preliminary data.</text>
</comment>
<sequence length="178" mass="19821">MKLLPRLPTGGFQNLILYFFPKQKTTSENSPDSLPAITVGGHESLARRPPNGPIVHPHSLSVSASTYSLYVAAENVMCGKRICNSAASLNVAISNIFVEFLWLLQIRLPHYITGVIVLQKAHYGNCWKSQLDDMISVIGLINSIFICPIIVILHFTKIEALAFPNTDQLMVFIMQWLV</sequence>
<keyword evidence="1" id="KW-0812">Transmembrane</keyword>
<evidence type="ECO:0000313" key="3">
    <source>
        <dbReference type="Proteomes" id="UP001162164"/>
    </source>
</evidence>
<protein>
    <submittedName>
        <fullName evidence="2">Uncharacterized protein</fullName>
    </submittedName>
</protein>
<evidence type="ECO:0000256" key="1">
    <source>
        <dbReference type="SAM" id="Phobius"/>
    </source>
</evidence>
<gene>
    <name evidence="2" type="ORF">NQ317_004710</name>
</gene>
<reference evidence="2" key="1">
    <citation type="journal article" date="2023" name="Insect Mol. Biol.">
        <title>Genome sequencing provides insights into the evolution of gene families encoding plant cell wall-degrading enzymes in longhorned beetles.</title>
        <authorList>
            <person name="Shin N.R."/>
            <person name="Okamura Y."/>
            <person name="Kirsch R."/>
            <person name="Pauchet Y."/>
        </authorList>
    </citation>
    <scope>NUCLEOTIDE SEQUENCE</scope>
    <source>
        <strain evidence="2">MMC_N1</strain>
    </source>
</reference>
<organism evidence="2 3">
    <name type="scientific">Molorchus minor</name>
    <dbReference type="NCBI Taxonomy" id="1323400"/>
    <lineage>
        <taxon>Eukaryota</taxon>
        <taxon>Metazoa</taxon>
        <taxon>Ecdysozoa</taxon>
        <taxon>Arthropoda</taxon>
        <taxon>Hexapoda</taxon>
        <taxon>Insecta</taxon>
        <taxon>Pterygota</taxon>
        <taxon>Neoptera</taxon>
        <taxon>Endopterygota</taxon>
        <taxon>Coleoptera</taxon>
        <taxon>Polyphaga</taxon>
        <taxon>Cucujiformia</taxon>
        <taxon>Chrysomeloidea</taxon>
        <taxon>Cerambycidae</taxon>
        <taxon>Lamiinae</taxon>
        <taxon>Monochamini</taxon>
        <taxon>Molorchus</taxon>
    </lineage>
</organism>
<name>A0ABQ9J7C3_9CUCU</name>